<comment type="caution">
    <text evidence="2">The sequence shown here is derived from an EMBL/GenBank/DDBJ whole genome shotgun (WGS) entry which is preliminary data.</text>
</comment>
<keyword evidence="3" id="KW-1185">Reference proteome</keyword>
<evidence type="ECO:0008006" key="4">
    <source>
        <dbReference type="Google" id="ProtNLM"/>
    </source>
</evidence>
<feature type="region of interest" description="Disordered" evidence="1">
    <location>
        <begin position="529"/>
        <end position="575"/>
    </location>
</feature>
<sequence>MHTTAPALPVELPPHHLPIPRVLATLAVTAVVAASALVGVAAPAAAEGENVLPIAVDDAYSTSMSTQLVVANPGFLANDVDPDSTLTLLSVDSAGIAGTVFANNGGGFTYNPTPGFTGTTSFQYRAMEVGTNQFSDWATVTITVDPPVDPNTAPVTVADTYTTPYETPLVVSAAESLLLNDSDPDGDPIIALSGWAPSAGMIWPASDQGTFTFTPDPGFSGDVTFTYRAFDHKAQGNLVTVTITVLPPVEPVVNTPPVGVDDWFFVTPGQNYSLNGTAVLANDSDVDGDSITAQWVNTLPGDAVQSPNGSIAWSVPADFCGVFELQYRPFDGIESGNLTTIEFRAYSEQVDGLLDCGDPVPVLNSAPVAVDDAHSVQPGQTLTVAAVSGVLSNDSDADGDDLTATLVAAPVIGSGFVLDAAGGFSWTAPAGFCGETSFTYLAADATSESAVATVRIIASDERGEISCPDDEDGEGGPTDQPGSPTIPTLPEPTEPESPTGDPDLSEQPATPGRDSLAYTGAADVVPGIGWGGAPGPHARARAGRAAGSPEPRPRLSPVDCAGRGCSRRASPPRHVCRTPCGGARVARL</sequence>
<reference evidence="2 3" key="1">
    <citation type="submission" date="2020-08" db="EMBL/GenBank/DDBJ databases">
        <title>Sequencing the genomes of 1000 actinobacteria strains.</title>
        <authorList>
            <person name="Klenk H.-P."/>
        </authorList>
    </citation>
    <scope>NUCLEOTIDE SEQUENCE [LARGE SCALE GENOMIC DNA]</scope>
    <source>
        <strain evidence="2 3">DSM 23889</strain>
    </source>
</reference>
<dbReference type="Gene3D" id="2.60.40.3440">
    <property type="match status" value="1"/>
</dbReference>
<evidence type="ECO:0000313" key="2">
    <source>
        <dbReference type="EMBL" id="MBB5617856.1"/>
    </source>
</evidence>
<dbReference type="NCBIfam" id="NF012211">
    <property type="entry name" value="tand_rpt_95"/>
    <property type="match status" value="3"/>
</dbReference>
<dbReference type="OrthoDB" id="134475at2"/>
<name>A0A840XHR3_9MICO</name>
<feature type="region of interest" description="Disordered" evidence="1">
    <location>
        <begin position="461"/>
        <end position="517"/>
    </location>
</feature>
<dbReference type="AlphaFoldDB" id="A0A840XHR3"/>
<gene>
    <name evidence="2" type="ORF">BJ959_001352</name>
</gene>
<dbReference type="Proteomes" id="UP000552883">
    <property type="component" value="Unassembled WGS sequence"/>
</dbReference>
<protein>
    <recommendedName>
        <fullName evidence="4">Tandem-95 repeat protein</fullName>
    </recommendedName>
</protein>
<evidence type="ECO:0000313" key="3">
    <source>
        <dbReference type="Proteomes" id="UP000552883"/>
    </source>
</evidence>
<dbReference type="EMBL" id="JACHBS010000001">
    <property type="protein sequence ID" value="MBB5617856.1"/>
    <property type="molecule type" value="Genomic_DNA"/>
</dbReference>
<feature type="compositionally biased region" description="Low complexity" evidence="1">
    <location>
        <begin position="477"/>
        <end position="486"/>
    </location>
</feature>
<organism evidence="2 3">
    <name type="scientific">Microcella frigidaquae</name>
    <dbReference type="NCBI Taxonomy" id="424758"/>
    <lineage>
        <taxon>Bacteria</taxon>
        <taxon>Bacillati</taxon>
        <taxon>Actinomycetota</taxon>
        <taxon>Actinomycetes</taxon>
        <taxon>Micrococcales</taxon>
        <taxon>Microbacteriaceae</taxon>
        <taxon>Microcella</taxon>
    </lineage>
</organism>
<evidence type="ECO:0000256" key="1">
    <source>
        <dbReference type="SAM" id="MobiDB-lite"/>
    </source>
</evidence>
<dbReference type="Gene3D" id="2.60.40.2810">
    <property type="match status" value="2"/>
</dbReference>
<proteinExistence type="predicted"/>
<accession>A0A840XHR3</accession>
<dbReference type="RefSeq" id="WP_153983059.1">
    <property type="nucleotide sequence ID" value="NZ_BAAANZ010000020.1"/>
</dbReference>
<dbReference type="Pfam" id="PF17963">
    <property type="entry name" value="Big_9"/>
    <property type="match status" value="4"/>
</dbReference>